<evidence type="ECO:0000313" key="1">
    <source>
        <dbReference type="EMBL" id="PZD96849.1"/>
    </source>
</evidence>
<dbReference type="EMBL" id="QKRB01000036">
    <property type="protein sequence ID" value="PZD96849.1"/>
    <property type="molecule type" value="Genomic_DNA"/>
</dbReference>
<dbReference type="AlphaFoldDB" id="A0A2W1LDW2"/>
<evidence type="ECO:0008006" key="3">
    <source>
        <dbReference type="Google" id="ProtNLM"/>
    </source>
</evidence>
<evidence type="ECO:0000313" key="2">
    <source>
        <dbReference type="Proteomes" id="UP000249522"/>
    </source>
</evidence>
<gene>
    <name evidence="1" type="ORF">DNH61_06530</name>
</gene>
<reference evidence="1 2" key="1">
    <citation type="submission" date="2018-06" db="EMBL/GenBank/DDBJ databases">
        <title>Paenibacillus imtechensis sp. nov.</title>
        <authorList>
            <person name="Pinnaka A.K."/>
            <person name="Singh H."/>
            <person name="Kaur M."/>
        </authorList>
    </citation>
    <scope>NUCLEOTIDE SEQUENCE [LARGE SCALE GENOMIC DNA]</scope>
    <source>
        <strain evidence="1 2">SMB1</strain>
    </source>
</reference>
<proteinExistence type="predicted"/>
<dbReference type="OrthoDB" id="2624539at2"/>
<organism evidence="1 2">
    <name type="scientific">Paenibacillus sambharensis</name>
    <dbReference type="NCBI Taxonomy" id="1803190"/>
    <lineage>
        <taxon>Bacteria</taxon>
        <taxon>Bacillati</taxon>
        <taxon>Bacillota</taxon>
        <taxon>Bacilli</taxon>
        <taxon>Bacillales</taxon>
        <taxon>Paenibacillaceae</taxon>
        <taxon>Paenibacillus</taxon>
    </lineage>
</organism>
<dbReference type="RefSeq" id="WP_111145860.1">
    <property type="nucleotide sequence ID" value="NZ_QKRB01000036.1"/>
</dbReference>
<dbReference type="Proteomes" id="UP000249522">
    <property type="component" value="Unassembled WGS sequence"/>
</dbReference>
<sequence length="328" mass="38399">MDGKSLPIGSPLIKTYLHWAHQATIIAKHDKYLPWVYSNFVQLYTISDEREIKVDYLSYDGPYPRFPGITMNWFERKLFTDAQIDLKHFIVTCIDNDKFVEVSLDEYYIPVKSSFQHTHYVHPTLIYGYNLNKQTYLAVGFDNAMIFREIEIAFSDLANGFYYSEWAGIGFLNTETPIEYTNSSLEFNLPLIKRYVHDFIHSSNSFPNLPRKSSCLGAETYNEIGRKLMDSRLSDDIRSFHIFHEHKQIMLLRLSYMLENSIVSAAGLKEIHQAYRELEQLCLLLRNRRLKHRESGKFDVVTAEKYVKDLEVIRSKEIDALTALYSLL</sequence>
<protein>
    <recommendedName>
        <fullName evidence="3">Butirosin biosynthesis protein H N-terminal domain-containing protein</fullName>
    </recommendedName>
</protein>
<keyword evidence="2" id="KW-1185">Reference proteome</keyword>
<name>A0A2W1LDW2_9BACL</name>
<accession>A0A2W1LDW2</accession>
<comment type="caution">
    <text evidence="1">The sequence shown here is derived from an EMBL/GenBank/DDBJ whole genome shotgun (WGS) entry which is preliminary data.</text>
</comment>